<feature type="compositionally biased region" description="Basic and acidic residues" evidence="1">
    <location>
        <begin position="680"/>
        <end position="696"/>
    </location>
</feature>
<reference evidence="3 4" key="1">
    <citation type="submission" date="2021-05" db="EMBL/GenBank/DDBJ databases">
        <authorList>
            <person name="Zahm M."/>
            <person name="Klopp C."/>
            <person name="Cabau C."/>
            <person name="Kuhl H."/>
            <person name="Suciu R."/>
            <person name="Ciorpac M."/>
            <person name="Holostenco D."/>
            <person name="Gessner J."/>
            <person name="Wuertz S."/>
            <person name="Hohne C."/>
            <person name="Stock M."/>
            <person name="Gislard M."/>
            <person name="Lluch J."/>
            <person name="Milhes M."/>
            <person name="Lampietro C."/>
            <person name="Lopez Roques C."/>
            <person name="Donnadieu C."/>
            <person name="Du K."/>
            <person name="Schartl M."/>
            <person name="Guiguen Y."/>
        </authorList>
    </citation>
    <scope>NUCLEOTIDE SEQUENCE [LARGE SCALE GENOMIC DNA]</scope>
    <source>
        <strain evidence="3">Hh-F2</strain>
        <tissue evidence="3">Blood</tissue>
    </source>
</reference>
<evidence type="ECO:0000259" key="2">
    <source>
        <dbReference type="Pfam" id="PF13837"/>
    </source>
</evidence>
<dbReference type="Pfam" id="PF13837">
    <property type="entry name" value="Myb_DNA-bind_4"/>
    <property type="match status" value="1"/>
</dbReference>
<feature type="compositionally biased region" description="Polar residues" evidence="1">
    <location>
        <begin position="593"/>
        <end position="605"/>
    </location>
</feature>
<feature type="region of interest" description="Disordered" evidence="1">
    <location>
        <begin position="1"/>
        <end position="23"/>
    </location>
</feature>
<dbReference type="Proteomes" id="UP001369086">
    <property type="component" value="Unassembled WGS sequence"/>
</dbReference>
<comment type="caution">
    <text evidence="3">The sequence shown here is derived from an EMBL/GenBank/DDBJ whole genome shotgun (WGS) entry which is preliminary data.</text>
</comment>
<evidence type="ECO:0000313" key="3">
    <source>
        <dbReference type="EMBL" id="KAK6466625.1"/>
    </source>
</evidence>
<proteinExistence type="predicted"/>
<feature type="compositionally biased region" description="Basic and acidic residues" evidence="1">
    <location>
        <begin position="279"/>
        <end position="299"/>
    </location>
</feature>
<evidence type="ECO:0000256" key="1">
    <source>
        <dbReference type="SAM" id="MobiDB-lite"/>
    </source>
</evidence>
<feature type="compositionally biased region" description="Basic and acidic residues" evidence="1">
    <location>
        <begin position="460"/>
        <end position="507"/>
    </location>
</feature>
<gene>
    <name evidence="3" type="ORF">HHUSO_G36089</name>
</gene>
<feature type="domain" description="Myb/SANT-like DNA-binding" evidence="2">
    <location>
        <begin position="137"/>
        <end position="227"/>
    </location>
</feature>
<dbReference type="InterPro" id="IPR044822">
    <property type="entry name" value="Myb_DNA-bind_4"/>
</dbReference>
<feature type="compositionally biased region" description="Basic and acidic residues" evidence="1">
    <location>
        <begin position="1"/>
        <end position="22"/>
    </location>
</feature>
<dbReference type="Gene3D" id="1.10.10.60">
    <property type="entry name" value="Homeodomain-like"/>
    <property type="match status" value="1"/>
</dbReference>
<evidence type="ECO:0000313" key="4">
    <source>
        <dbReference type="Proteomes" id="UP001369086"/>
    </source>
</evidence>
<dbReference type="EMBL" id="JAHFZB010000055">
    <property type="protein sequence ID" value="KAK6466625.1"/>
    <property type="molecule type" value="Genomic_DNA"/>
</dbReference>
<feature type="compositionally biased region" description="Low complexity" evidence="1">
    <location>
        <begin position="412"/>
        <end position="421"/>
    </location>
</feature>
<feature type="region of interest" description="Disordered" evidence="1">
    <location>
        <begin position="412"/>
        <end position="708"/>
    </location>
</feature>
<organism evidence="3 4">
    <name type="scientific">Huso huso</name>
    <name type="common">Beluga</name>
    <name type="synonym">Acipenser huso</name>
    <dbReference type="NCBI Taxonomy" id="61971"/>
    <lineage>
        <taxon>Eukaryota</taxon>
        <taxon>Metazoa</taxon>
        <taxon>Chordata</taxon>
        <taxon>Craniata</taxon>
        <taxon>Vertebrata</taxon>
        <taxon>Euteleostomi</taxon>
        <taxon>Actinopterygii</taxon>
        <taxon>Chondrostei</taxon>
        <taxon>Acipenseriformes</taxon>
        <taxon>Acipenseridae</taxon>
        <taxon>Huso</taxon>
    </lineage>
</organism>
<sequence>MQRAEGVRTDQPHSKEVSEMEAAHISPELPVRWVVSADRTVEIKEEVTELGCDQANERILQEETPPSSVTERGTDMKLVYLGRREESEMASSHIKEEAPELEPVHIKEESPVLESAECEHLSVMSEGNTCAPTTQLRWTEEETRALINVVSDLGVMSRLDRPKQRNQHVYQQVVNALSRRGTERTVPQARDKFKKLKQSYLQERARRCRSGEAGQSRFRFWEEMNSLLGRRPVAAAHLTGTSQHAAPQASSSCLDQDPSTSVTTASQSAATASSSPRPQAEELSKRSNSDATRVERQEEATEEAELVDETPHPQPDVPARERRRNARPSQCSLVTEYRRSSLLEMRLMRRQMQVAAARQQFLFQQAERRRRHDWSRWMRQQQHQHQQTVAMFSEFLHSIAEAATSHPPAVDVVTDPAVASPGRTQDGGQSIRCAGPPPREAPVPGEEETRESQGTATGHETQHSQDSTGHETQHSQDSTGHETQHSQDSTGHETQHSQDSTGHETQHSQDSTGHKTQHSQDSTGHKTQHSQDSTGHKTQHSQDSTGHKTQHSQDSTGHKTQHSQDSTGHKTQHSTGHKTQHSQDSTGHKTQHSQDSIGHNTQHSQDSTEHKTQHSQDSTGHKTQHSQDSTGHKTQHSQDSTGHKTQHSQDSTGHKTQHSQDSTGYKTHCPRYSTGHKTHCPRDSTGHKAHCPRDSTLHASGHRSQNTA</sequence>
<dbReference type="PANTHER" id="PTHR47595">
    <property type="entry name" value="HEAT SHOCK 70 KDA PROTEIN 14"/>
    <property type="match status" value="1"/>
</dbReference>
<name>A0ABR0Y2J9_HUSHU</name>
<feature type="compositionally biased region" description="Polar residues" evidence="1">
    <location>
        <begin position="239"/>
        <end position="258"/>
    </location>
</feature>
<feature type="region of interest" description="Disordered" evidence="1">
    <location>
        <begin position="238"/>
        <end position="331"/>
    </location>
</feature>
<feature type="compositionally biased region" description="Basic residues" evidence="1">
    <location>
        <begin position="570"/>
        <end position="580"/>
    </location>
</feature>
<accession>A0ABR0Y2J9</accession>
<protein>
    <recommendedName>
        <fullName evidence="2">Myb/SANT-like DNA-binding domain-containing protein</fullName>
    </recommendedName>
</protein>
<dbReference type="PANTHER" id="PTHR47595:SF1">
    <property type="entry name" value="MYB_SANT-LIKE DNA-BINDING DOMAIN-CONTAINING PROTEIN"/>
    <property type="match status" value="1"/>
</dbReference>
<keyword evidence="4" id="KW-1185">Reference proteome</keyword>
<feature type="compositionally biased region" description="Low complexity" evidence="1">
    <location>
        <begin position="259"/>
        <end position="275"/>
    </location>
</feature>